<dbReference type="EMBL" id="JAAAID010001683">
    <property type="protein sequence ID" value="KAG0009120.1"/>
    <property type="molecule type" value="Genomic_DNA"/>
</dbReference>
<feature type="compositionally biased region" description="Polar residues" evidence="1">
    <location>
        <begin position="407"/>
        <end position="418"/>
    </location>
</feature>
<dbReference type="AlphaFoldDB" id="A0A9P6MP56"/>
<name>A0A9P6MP56_9FUNG</name>
<feature type="region of interest" description="Disordered" evidence="1">
    <location>
        <begin position="407"/>
        <end position="478"/>
    </location>
</feature>
<feature type="region of interest" description="Disordered" evidence="1">
    <location>
        <begin position="1"/>
        <end position="52"/>
    </location>
</feature>
<feature type="compositionally biased region" description="Polar residues" evidence="1">
    <location>
        <begin position="177"/>
        <end position="189"/>
    </location>
</feature>
<dbReference type="Proteomes" id="UP000703661">
    <property type="component" value="Unassembled WGS sequence"/>
</dbReference>
<gene>
    <name evidence="3" type="ORF">BGZ80_002719</name>
</gene>
<protein>
    <submittedName>
        <fullName evidence="3">Uncharacterized protein</fullName>
    </submittedName>
</protein>
<feature type="compositionally biased region" description="Low complexity" evidence="1">
    <location>
        <begin position="419"/>
        <end position="437"/>
    </location>
</feature>
<comment type="caution">
    <text evidence="3">The sequence shown here is derived from an EMBL/GenBank/DDBJ whole genome shotgun (WGS) entry which is preliminary data.</text>
</comment>
<feature type="compositionally biased region" description="Polar residues" evidence="1">
    <location>
        <begin position="210"/>
        <end position="220"/>
    </location>
</feature>
<keyword evidence="2" id="KW-0472">Membrane</keyword>
<organism evidence="3 4">
    <name type="scientific">Entomortierella chlamydospora</name>
    <dbReference type="NCBI Taxonomy" id="101097"/>
    <lineage>
        <taxon>Eukaryota</taxon>
        <taxon>Fungi</taxon>
        <taxon>Fungi incertae sedis</taxon>
        <taxon>Mucoromycota</taxon>
        <taxon>Mortierellomycotina</taxon>
        <taxon>Mortierellomycetes</taxon>
        <taxon>Mortierellales</taxon>
        <taxon>Mortierellaceae</taxon>
        <taxon>Entomortierella</taxon>
    </lineage>
</organism>
<evidence type="ECO:0000256" key="1">
    <source>
        <dbReference type="SAM" id="MobiDB-lite"/>
    </source>
</evidence>
<evidence type="ECO:0000313" key="3">
    <source>
        <dbReference type="EMBL" id="KAG0009120.1"/>
    </source>
</evidence>
<accession>A0A9P6MP56</accession>
<feature type="region of interest" description="Disordered" evidence="1">
    <location>
        <begin position="255"/>
        <end position="276"/>
    </location>
</feature>
<feature type="compositionally biased region" description="Low complexity" evidence="1">
    <location>
        <begin position="79"/>
        <end position="176"/>
    </location>
</feature>
<keyword evidence="2" id="KW-1133">Transmembrane helix</keyword>
<evidence type="ECO:0000256" key="2">
    <source>
        <dbReference type="SAM" id="Phobius"/>
    </source>
</evidence>
<reference evidence="3" key="1">
    <citation type="journal article" date="2020" name="Fungal Divers.">
        <title>Resolving the Mortierellaceae phylogeny through synthesis of multi-gene phylogenetics and phylogenomics.</title>
        <authorList>
            <person name="Vandepol N."/>
            <person name="Liber J."/>
            <person name="Desiro A."/>
            <person name="Na H."/>
            <person name="Kennedy M."/>
            <person name="Barry K."/>
            <person name="Grigoriev I.V."/>
            <person name="Miller A.N."/>
            <person name="O'Donnell K."/>
            <person name="Stajich J.E."/>
            <person name="Bonito G."/>
        </authorList>
    </citation>
    <scope>NUCLEOTIDE SEQUENCE</scope>
    <source>
        <strain evidence="3">NRRL 2769</strain>
    </source>
</reference>
<feature type="transmembrane region" description="Helical" evidence="2">
    <location>
        <begin position="224"/>
        <end position="245"/>
    </location>
</feature>
<sequence>MEGQKYDIKEQHQKLYRDDHDGSKHYTPNRHPHGWRQYRRTSKDSSNYNDPERFSEFLIDNKKRDVISNIIQDEVPLVTTGDTGTSSPSPSFTATTTDTSSEATGTTTLTDTDTATPSTTTVPTTIDTTATTTTTTTTTTTASTNPSSVLVTSNPVTTTPPVTSQPSRSSSSVNPTKTEPSTSKNSGKHSQTAPSTSSSASADGSVSKSPNTGSSDSSLSNKTAITIGVAVGAVVIAGSIAVWIFRKAKLSPSRQFKSKIRSSELGGSSGSRDFEIDTRDQDNYADIFRPLNHTTERPLTTNSIGGTGVGAAPSVTGSSPQSQHRDYQYQDYQDYQQPQHMITSSQTVPDYSQYRYAQGGHGPVMSGAGGGYESGVNEAIIGGASSSGLSNTYNSTMGGAKETVGNTIGSQNLESSGRAQKANAQAAQTTQDAQTHAKGVGNTIQGAAQKTAGSATNDTSLESRGHANAAVGDAQRSV</sequence>
<feature type="compositionally biased region" description="Basic and acidic residues" evidence="1">
    <location>
        <begin position="1"/>
        <end position="24"/>
    </location>
</feature>
<keyword evidence="2" id="KW-0812">Transmembrane</keyword>
<proteinExistence type="predicted"/>
<feature type="compositionally biased region" description="Basic residues" evidence="1">
    <location>
        <begin position="27"/>
        <end position="40"/>
    </location>
</feature>
<feature type="compositionally biased region" description="Polar residues" evidence="1">
    <location>
        <begin position="442"/>
        <end position="462"/>
    </location>
</feature>
<evidence type="ECO:0000313" key="4">
    <source>
        <dbReference type="Proteomes" id="UP000703661"/>
    </source>
</evidence>
<keyword evidence="4" id="KW-1185">Reference proteome</keyword>
<feature type="compositionally biased region" description="Low complexity" evidence="1">
    <location>
        <begin position="190"/>
        <end position="209"/>
    </location>
</feature>
<feature type="region of interest" description="Disordered" evidence="1">
    <location>
        <begin position="293"/>
        <end position="323"/>
    </location>
</feature>
<feature type="region of interest" description="Disordered" evidence="1">
    <location>
        <begin position="78"/>
        <end position="220"/>
    </location>
</feature>